<keyword evidence="1" id="KW-1133">Transmembrane helix</keyword>
<protein>
    <submittedName>
        <fullName evidence="2">Uncharacterized protein</fullName>
    </submittedName>
</protein>
<feature type="transmembrane region" description="Helical" evidence="1">
    <location>
        <begin position="91"/>
        <end position="111"/>
    </location>
</feature>
<comment type="caution">
    <text evidence="2">The sequence shown here is derived from an EMBL/GenBank/DDBJ whole genome shotgun (WGS) entry which is preliminary data.</text>
</comment>
<reference evidence="2 3" key="1">
    <citation type="journal article" date="2015" name="Stand. Genomic Sci.">
        <title>Genomic Encyclopedia of Bacterial and Archaeal Type Strains, Phase III: the genomes of soil and plant-associated and newly described type strains.</title>
        <authorList>
            <person name="Whitman W.B."/>
            <person name="Woyke T."/>
            <person name="Klenk H.P."/>
            <person name="Zhou Y."/>
            <person name="Lilburn T.G."/>
            <person name="Beck B.J."/>
            <person name="De Vos P."/>
            <person name="Vandamme P."/>
            <person name="Eisen J.A."/>
            <person name="Garrity G."/>
            <person name="Hugenholtz P."/>
            <person name="Kyrpides N.C."/>
        </authorList>
    </citation>
    <scope>NUCLEOTIDE SEQUENCE [LARGE SCALE GENOMIC DNA]</scope>
    <source>
        <strain evidence="2 3">CECT 8445</strain>
    </source>
</reference>
<accession>A0A4V2PT26</accession>
<sequence length="209" mass="22815">MDMKVGIVCKLTNSIADFEDECKDYTIDNDAVASINNEDTLEHTEVLGKISNEHLEKFRAEQNLKAGIFASILVGVIAALGWAAITVMTELQIGIVAIAIGAAVGLTMRFIGKGIDQVFGISGAIIALLSCVLGNFLSILGFIANQYELGYLETLLSFDYSMTFAIMSETASPMDLVFYAIAGYEGYKFSFRAFTERDIHDLAHKDSNR</sequence>
<keyword evidence="1" id="KW-0472">Membrane</keyword>
<dbReference type="Proteomes" id="UP000295714">
    <property type="component" value="Unassembled WGS sequence"/>
</dbReference>
<feature type="transmembrane region" description="Helical" evidence="1">
    <location>
        <begin position="66"/>
        <end position="85"/>
    </location>
</feature>
<dbReference type="AlphaFoldDB" id="A0A4V2PT26"/>
<evidence type="ECO:0000313" key="2">
    <source>
        <dbReference type="EMBL" id="TCK64861.1"/>
    </source>
</evidence>
<feature type="transmembrane region" description="Helical" evidence="1">
    <location>
        <begin position="164"/>
        <end position="182"/>
    </location>
</feature>
<organism evidence="2 3">
    <name type="scientific">Winogradskyella wandonensis</name>
    <dbReference type="NCBI Taxonomy" id="1442586"/>
    <lineage>
        <taxon>Bacteria</taxon>
        <taxon>Pseudomonadati</taxon>
        <taxon>Bacteroidota</taxon>
        <taxon>Flavobacteriia</taxon>
        <taxon>Flavobacteriales</taxon>
        <taxon>Flavobacteriaceae</taxon>
        <taxon>Winogradskyella</taxon>
    </lineage>
</organism>
<gene>
    <name evidence="2" type="ORF">DFQ05_2600</name>
</gene>
<evidence type="ECO:0000313" key="3">
    <source>
        <dbReference type="Proteomes" id="UP000295714"/>
    </source>
</evidence>
<keyword evidence="1" id="KW-0812">Transmembrane</keyword>
<keyword evidence="3" id="KW-1185">Reference proteome</keyword>
<feature type="transmembrane region" description="Helical" evidence="1">
    <location>
        <begin position="118"/>
        <end position="144"/>
    </location>
</feature>
<proteinExistence type="predicted"/>
<name>A0A4V2PT26_9FLAO</name>
<evidence type="ECO:0000256" key="1">
    <source>
        <dbReference type="SAM" id="Phobius"/>
    </source>
</evidence>
<dbReference type="EMBL" id="SMGI01000005">
    <property type="protein sequence ID" value="TCK64861.1"/>
    <property type="molecule type" value="Genomic_DNA"/>
</dbReference>